<comment type="caution">
    <text evidence="1">The sequence shown here is derived from an EMBL/GenBank/DDBJ whole genome shotgun (WGS) entry which is preliminary data.</text>
</comment>
<dbReference type="Pfam" id="PF11367">
    <property type="entry name" value="Tail_completion_gp17"/>
    <property type="match status" value="1"/>
</dbReference>
<dbReference type="InterPro" id="IPR053745">
    <property type="entry name" value="Viral_Tail_Comp_sf"/>
</dbReference>
<evidence type="ECO:0000313" key="1">
    <source>
        <dbReference type="EMBL" id="SDP40613.1"/>
    </source>
</evidence>
<dbReference type="InterPro" id="IPR021508">
    <property type="entry name" value="Gp17-like"/>
</dbReference>
<dbReference type="Gene3D" id="3.30.2000.30">
    <property type="match status" value="1"/>
</dbReference>
<protein>
    <recommendedName>
        <fullName evidence="3">DUF3168 domain-containing protein</fullName>
    </recommendedName>
</protein>
<sequence>MEEAMIARLLADPGVAAYASTRIYPVSRPQGDLLPAVTLQRIDGGPTYSDDGETGLGNARVQIDTWAATYEVAKTLSRAVTASLSAFHGIVGGIDFQTILLNDARDFREAGGNQVEYLFRVSLDFNVWWRT</sequence>
<evidence type="ECO:0008006" key="3">
    <source>
        <dbReference type="Google" id="ProtNLM"/>
    </source>
</evidence>
<dbReference type="RefSeq" id="WP_090229697.1">
    <property type="nucleotide sequence ID" value="NZ_FNJC01000004.1"/>
</dbReference>
<evidence type="ECO:0000313" key="2">
    <source>
        <dbReference type="Proteomes" id="UP000198795"/>
    </source>
</evidence>
<dbReference type="Proteomes" id="UP000198795">
    <property type="component" value="Unassembled WGS sequence"/>
</dbReference>
<name>A0A1H0SFT6_9HYPH</name>
<dbReference type="EMBL" id="FNJC01000004">
    <property type="protein sequence ID" value="SDP40613.1"/>
    <property type="molecule type" value="Genomic_DNA"/>
</dbReference>
<organism evidence="1 2">
    <name type="scientific">Filomicrobium insigne</name>
    <dbReference type="NCBI Taxonomy" id="418854"/>
    <lineage>
        <taxon>Bacteria</taxon>
        <taxon>Pseudomonadati</taxon>
        <taxon>Pseudomonadota</taxon>
        <taxon>Alphaproteobacteria</taxon>
        <taxon>Hyphomicrobiales</taxon>
        <taxon>Hyphomicrobiaceae</taxon>
        <taxon>Filomicrobium</taxon>
    </lineage>
</organism>
<accession>A0A1H0SFT6</accession>
<gene>
    <name evidence="1" type="ORF">SAMN04488061_2880</name>
</gene>
<reference evidence="1 2" key="1">
    <citation type="submission" date="2016-10" db="EMBL/GenBank/DDBJ databases">
        <authorList>
            <person name="Varghese N."/>
            <person name="Submissions S."/>
        </authorList>
    </citation>
    <scope>NUCLEOTIDE SEQUENCE [LARGE SCALE GENOMIC DNA]</scope>
    <source>
        <strain evidence="1 2">CGMCC 1.6497</strain>
    </source>
</reference>
<proteinExistence type="predicted"/>
<keyword evidence="2" id="KW-1185">Reference proteome</keyword>